<dbReference type="EMBL" id="SZQA01000018">
    <property type="protein sequence ID" value="TKK86999.1"/>
    <property type="molecule type" value="Genomic_DNA"/>
</dbReference>
<comment type="caution">
    <text evidence="2">The sequence shown here is derived from an EMBL/GenBank/DDBJ whole genome shotgun (WGS) entry which is preliminary data.</text>
</comment>
<reference evidence="2 3" key="1">
    <citation type="submission" date="2019-04" db="EMBL/GenBank/DDBJ databases">
        <title>Herbidospora sp. NEAU-GS14.nov., a novel actinomycete isolated from soil.</title>
        <authorList>
            <person name="Han L."/>
        </authorList>
    </citation>
    <scope>NUCLEOTIDE SEQUENCE [LARGE SCALE GENOMIC DNA]</scope>
    <source>
        <strain evidence="2 3">NEAU-GS14</strain>
    </source>
</reference>
<keyword evidence="1" id="KW-1133">Transmembrane helix</keyword>
<protein>
    <submittedName>
        <fullName evidence="2">SdpI family protein</fullName>
    </submittedName>
</protein>
<proteinExistence type="predicted"/>
<dbReference type="AlphaFoldDB" id="A0A4U3MEQ5"/>
<feature type="transmembrane region" description="Helical" evidence="1">
    <location>
        <begin position="7"/>
        <end position="27"/>
    </location>
</feature>
<accession>A0A4U3MEQ5</accession>
<keyword evidence="3" id="KW-1185">Reference proteome</keyword>
<feature type="transmembrane region" description="Helical" evidence="1">
    <location>
        <begin position="47"/>
        <end position="70"/>
    </location>
</feature>
<gene>
    <name evidence="2" type="ORF">FDA94_19625</name>
</gene>
<dbReference type="RefSeq" id="WP_137248523.1">
    <property type="nucleotide sequence ID" value="NZ_SZQA01000018.1"/>
</dbReference>
<feature type="transmembrane region" description="Helical" evidence="1">
    <location>
        <begin position="100"/>
        <end position="124"/>
    </location>
</feature>
<feature type="transmembrane region" description="Helical" evidence="1">
    <location>
        <begin position="171"/>
        <end position="191"/>
    </location>
</feature>
<feature type="transmembrane region" description="Helical" evidence="1">
    <location>
        <begin position="130"/>
        <end position="150"/>
    </location>
</feature>
<dbReference type="OrthoDB" id="3544060at2"/>
<evidence type="ECO:0000256" key="1">
    <source>
        <dbReference type="SAM" id="Phobius"/>
    </source>
</evidence>
<evidence type="ECO:0000313" key="2">
    <source>
        <dbReference type="EMBL" id="TKK86999.1"/>
    </source>
</evidence>
<organism evidence="2 3">
    <name type="scientific">Herbidospora galbida</name>
    <dbReference type="NCBI Taxonomy" id="2575442"/>
    <lineage>
        <taxon>Bacteria</taxon>
        <taxon>Bacillati</taxon>
        <taxon>Actinomycetota</taxon>
        <taxon>Actinomycetes</taxon>
        <taxon>Streptosporangiales</taxon>
        <taxon>Streptosporangiaceae</taxon>
        <taxon>Herbidospora</taxon>
    </lineage>
</organism>
<sequence>MNQRPWTGIAVSALSVAVMAGVGVALWDSLPDLVVTRDPTPTRAGSAVPKLVAVAATPGVLLVIAGVMVASTKLGNRLKPHVDPRLVASPDAQVRTMNTLFTLLPLFLIVVHTGFLLTAAGHGFPLERAVAVGFGVLLMGLGNVLPKIAPSAVGPDDARGRWALAWQRSQRWGGVAMVALGAVCAVAAFWVPPMLAAVGSAALVAVIFGVMLLRAAVRTR</sequence>
<dbReference type="Proteomes" id="UP000308705">
    <property type="component" value="Unassembled WGS sequence"/>
</dbReference>
<keyword evidence="1" id="KW-0472">Membrane</keyword>
<evidence type="ECO:0000313" key="3">
    <source>
        <dbReference type="Proteomes" id="UP000308705"/>
    </source>
</evidence>
<feature type="transmembrane region" description="Helical" evidence="1">
    <location>
        <begin position="197"/>
        <end position="217"/>
    </location>
</feature>
<keyword evidence="1" id="KW-0812">Transmembrane</keyword>
<name>A0A4U3MEQ5_9ACTN</name>